<comment type="caution">
    <text evidence="1">The sequence shown here is derived from an EMBL/GenBank/DDBJ whole genome shotgun (WGS) entry which is preliminary data.</text>
</comment>
<dbReference type="Proteomes" id="UP000538075">
    <property type="component" value="Unassembled WGS sequence"/>
</dbReference>
<name>A0A838WNH6_9CYAN</name>
<evidence type="ECO:0000313" key="1">
    <source>
        <dbReference type="EMBL" id="MBA4466187.1"/>
    </source>
</evidence>
<organism evidence="1 2">
    <name type="scientific">Cylindrospermopsis raciborskii CS-506_A</name>
    <dbReference type="NCBI Taxonomy" id="2585140"/>
    <lineage>
        <taxon>Bacteria</taxon>
        <taxon>Bacillati</taxon>
        <taxon>Cyanobacteriota</taxon>
        <taxon>Cyanophyceae</taxon>
        <taxon>Nostocales</taxon>
        <taxon>Aphanizomenonaceae</taxon>
        <taxon>Cylindrospermopsis</taxon>
    </lineage>
</organism>
<reference evidence="1 2" key="1">
    <citation type="journal article" date="2020" name="J. Appl. Phycol.">
        <title>Morphological changes and genome evolution in Raphidiopsis raciborskii CS-506 after 23 years in culture.</title>
        <authorList>
            <person name="Willis A."/>
            <person name="Bent S.J."/>
            <person name="Jameson I.D."/>
        </authorList>
    </citation>
    <scope>NUCLEOTIDE SEQUENCE [LARGE SCALE GENOMIC DNA]</scope>
    <source>
        <strain evidence="1 2">CS-506_A</strain>
    </source>
</reference>
<gene>
    <name evidence="1" type="ORF">FHK98_11705</name>
</gene>
<evidence type="ECO:0000313" key="2">
    <source>
        <dbReference type="Proteomes" id="UP000538075"/>
    </source>
</evidence>
<accession>A0A838WNH6</accession>
<dbReference type="AlphaFoldDB" id="A0A838WNH6"/>
<sequence>LEKAHEDVKLVLRTRLGDIPVKIEQAVDKISVLSILDELLKVAIKVDCFEDFHQSLVKLSPKVPESNESDKS</sequence>
<protein>
    <submittedName>
        <fullName evidence="1">Uncharacterized protein</fullName>
    </submittedName>
</protein>
<proteinExistence type="predicted"/>
<dbReference type="EMBL" id="VDFG01000794">
    <property type="protein sequence ID" value="MBA4466187.1"/>
    <property type="molecule type" value="Genomic_DNA"/>
</dbReference>
<feature type="non-terminal residue" evidence="1">
    <location>
        <position position="1"/>
    </location>
</feature>